<reference evidence="7" key="1">
    <citation type="submission" date="2021-12" db="EMBL/GenBank/DDBJ databases">
        <title>Enterovibrio ZSDZ35 sp. nov. and Enterovibrio ZSDZ42 sp. nov., isolated from coastal seawater in Qingdao.</title>
        <authorList>
            <person name="Zhang P."/>
        </authorList>
    </citation>
    <scope>NUCLEOTIDE SEQUENCE</scope>
    <source>
        <strain evidence="7">ZSDZ42</strain>
    </source>
</reference>
<dbReference type="Pfam" id="PF12256">
    <property type="entry name" value="TcdB_toxin_midN"/>
    <property type="match status" value="1"/>
</dbReference>
<evidence type="ECO:0000256" key="1">
    <source>
        <dbReference type="ARBA" id="ARBA00004613"/>
    </source>
</evidence>
<feature type="region of interest" description="Disordered" evidence="4">
    <location>
        <begin position="3596"/>
        <end position="3635"/>
    </location>
</feature>
<dbReference type="SUPFAM" id="SSF69318">
    <property type="entry name" value="Integrin alpha N-terminal domain"/>
    <property type="match status" value="1"/>
</dbReference>
<accession>A0ABT5QZB5</accession>
<dbReference type="InterPro" id="IPR022045">
    <property type="entry name" value="TcdB_toxin_mid/N"/>
</dbReference>
<feature type="chain" id="PRO_5045173633" description="Insecticide toxin TcdB middle/N-terminal domain-containing protein" evidence="5">
    <location>
        <begin position="29"/>
        <end position="4039"/>
    </location>
</feature>
<dbReference type="InterPro" id="IPR050708">
    <property type="entry name" value="T6SS_VgrG/RHS"/>
</dbReference>
<dbReference type="NCBIfam" id="TIGR03696">
    <property type="entry name" value="Rhs_assc_core"/>
    <property type="match status" value="1"/>
</dbReference>
<gene>
    <name evidence="7" type="ORF">LRP50_09345</name>
</gene>
<feature type="region of interest" description="Disordered" evidence="4">
    <location>
        <begin position="3945"/>
        <end position="3967"/>
    </location>
</feature>
<feature type="compositionally biased region" description="Basic and acidic residues" evidence="4">
    <location>
        <begin position="3954"/>
        <end position="3965"/>
    </location>
</feature>
<dbReference type="InterPro" id="IPR006530">
    <property type="entry name" value="YD"/>
</dbReference>
<dbReference type="PANTHER" id="PTHR32305">
    <property type="match status" value="1"/>
</dbReference>
<evidence type="ECO:0000256" key="5">
    <source>
        <dbReference type="SAM" id="SignalP"/>
    </source>
</evidence>
<feature type="signal peptide" evidence="5">
    <location>
        <begin position="1"/>
        <end position="28"/>
    </location>
</feature>
<dbReference type="Gene3D" id="2.180.10.10">
    <property type="entry name" value="RHS repeat-associated core"/>
    <property type="match status" value="3"/>
</dbReference>
<protein>
    <recommendedName>
        <fullName evidence="6">Insecticide toxin TcdB middle/N-terminal domain-containing protein</fullName>
    </recommendedName>
</protein>
<feature type="domain" description="Insecticide toxin TcdB middle/N-terminal" evidence="6">
    <location>
        <begin position="2580"/>
        <end position="2702"/>
    </location>
</feature>
<dbReference type="NCBIfam" id="TIGR01643">
    <property type="entry name" value="YD_repeat_2x"/>
    <property type="match status" value="1"/>
</dbReference>
<comment type="subcellular location">
    <subcellularLocation>
        <location evidence="1">Secreted</location>
    </subcellularLocation>
</comment>
<name>A0ABT5QZB5_9GAMM</name>
<evidence type="ECO:0000259" key="6">
    <source>
        <dbReference type="Pfam" id="PF12256"/>
    </source>
</evidence>
<keyword evidence="5" id="KW-0732">Signal</keyword>
<evidence type="ECO:0000256" key="2">
    <source>
        <dbReference type="ARBA" id="ARBA00022525"/>
    </source>
</evidence>
<dbReference type="Proteomes" id="UP001149400">
    <property type="component" value="Unassembled WGS sequence"/>
</dbReference>
<dbReference type="InterPro" id="IPR022385">
    <property type="entry name" value="Rhs_assc_core"/>
</dbReference>
<keyword evidence="8" id="KW-1185">Reference proteome</keyword>
<dbReference type="EMBL" id="JAJUBC010000009">
    <property type="protein sequence ID" value="MDD1793329.1"/>
    <property type="molecule type" value="Genomic_DNA"/>
</dbReference>
<evidence type="ECO:0000256" key="4">
    <source>
        <dbReference type="SAM" id="MobiDB-lite"/>
    </source>
</evidence>
<dbReference type="Pfam" id="PF03534">
    <property type="entry name" value="SpvB"/>
    <property type="match status" value="1"/>
</dbReference>
<keyword evidence="2" id="KW-0964">Secreted</keyword>
<organism evidence="7 8">
    <name type="scientific">Enterovibrio gelatinilyticus</name>
    <dbReference type="NCBI Taxonomy" id="2899819"/>
    <lineage>
        <taxon>Bacteria</taxon>
        <taxon>Pseudomonadati</taxon>
        <taxon>Pseudomonadota</taxon>
        <taxon>Gammaproteobacteria</taxon>
        <taxon>Vibrionales</taxon>
        <taxon>Vibrionaceae</taxon>
        <taxon>Enterovibrio</taxon>
    </lineage>
</organism>
<dbReference type="InterPro" id="IPR003284">
    <property type="entry name" value="Sal_SpvB"/>
</dbReference>
<sequence>MDRFTNRFSAVVASIVISSLIFSSSALAIHNVALLSSSGNINKVMPSYFDISSLEKMESQRAFEDAYPGQASLFDGNVNQGFSRQASLLVERYFDALKSVSDFQIYGNADYLISVEQKVNNLWTEVDAWTSISLQSLPQQQWNTLSLESPIVTGAVRIQLIPLSDHPKALSEIKINADDATTLPSYLLTAPIEVAIEATHVSSESEKALLGAAPGKYRDAKHDNQFNISLPYRPEQLKSATLHYDVKGLSGAASVVRAINSSFSQGGLIIQAENGELATSVSEPINLDALVAGNNLIRFNPFASSDSHLKYQVENLRLSFALNHAAVNASSLLTSPALVVFEPQTDLRYQDHAYVRGFVQGDGNDAVTFQIGNTVVQTVDGNFETLVPVEGDAIHIEAVLENGKTLSQTLTFAPKERASAKGVMITAAGVKALQGDNALPERGYARHLATTETDTIVGFEDASLNVLKTSLSAERDIEVFTLEERDIPALDQGMVNVTHGDVAAYRFLPHGIKFNQENDLSLAYDKNKIPEGYSEKDVHTFFYDEETNRWVQLARADVVTKDGVIVSKTDHFTDMINAVIQTPDSPETQAFGTTQLKDMKAANPGASINLIQAPKANAMGDARTGYPIELPGGRQGMSPQLQVSYSSAAGNGWMGMGWNLSLPTVSLDTRWGVPRYDSATETETYLFAGQQLAPVSHRATPVARTSEKRFYPRVEGSFNRIIRHGTSPTNYWWEVTNKNGTRHFFGGDGTSMLTAATLATADDNISDWALVKTIDTYGNTVTYNYEKVFDAGIGNGEGDVQGQQLYIKSINYTGFNSAAGAYSVNFTRDSDLSEVRRQDVMIDARTGFKRVTADLLRKIDVSFQGQSVRSYAFNYAEGAFHKTLLASIQQFDANGQLFNTHSLSYYDDVRDANGNYQPFTDTQTWTMSDAYDMADGLSTRTVESTRLQQADLGTSETEITSSPTTLNADGTEACYVNTAPTLLAMADINGDGLVDKLSVDSDGISYRAVTVSSDGSVSYGAAQLMVSAQEAFYTASGDCKASPEMIAGQNARLSVTDVNGDGIADLVYLDKIFLGSGDAQNGFVFTDSSNAADAFANLDSVRVWKAPFTGTVKVDAPVSLVAGSGDYSGSDGVRVSVQHQNSELWATQIAANDYTAKSPTALDSIAVNEGDLVMFRVNSLEDGANDQVVWDPNIRYTDRASDELDANALRLNVYQSSADFVSSNSTQLVAPFSGTVAVSGTLTKPATSDNLTATVVKTAANGSESVVWQQSYAAGDNLTASTMAVGNVSVTASDNLRLVISSDTNVDWTGLTGELNINYVSANDSDITADMLYLSDGTPRFDYTLNPDMGLYGYAVESSVVASESGSVTLQPNLPAGLPASGTVTFTAKANNQTLAKETLDLSTGNSFNAVALDVTAGEPVYFEYHLPQDVDQTVLSAWTPSVSVVELGVDASAGVHVDSDDANKQLYRQWGNFLYDSSQSSPGDTIDFGALKPATNNTLANSGFTPVADVDSSLPIASADGSTQTSSGDIDALNAQLANAAMSARSSDTQLASQDLSPEATVERLAATAAADSFAGNGASSLSGTVSDSSGAHFGVSFGIFDGNMACKSMTIGFQRGFSKSESDGILAMSDIDGDGLADKVLISGGVIGYQKNLSGPSEGESFASFQAFTGSADAFYHDKGKNKNSGFQAVLGACSFSGDLGITSGGGTTVNDIYFSDVNGDGLTDIVANGRVLYNQRTNATVPHFVLSSANTPNPINESGTLVTDGWFETDPNELANFIAENPLHDTVRTWKAPYDGVVSINAPVNLVEDTSADRQTYTQADGVRVAIQQAASELWATTIDADDYSVKTPSGVNAVSVNKGDRLYFRVQSIFDGNYDEVSWAPVITYTDKVAETDANGLPVYSVSATDDYVLAGGDLGVPIDGTVQISGTLTKPVTSDNVTAKITKVTFDGTNTTNATVWETNYGLAAAQQNINLTLDVSAGDTYRFEIDADTNVDWAGFDWEPVATYIAADDPTTNDQIQDGSAVLAFKTVASLNIFNETSRVTQRWVADVDGTVLITPMITAPLGAESGTVTFTVKKENELLAKQKFEVTNGNLSAAPTDISLDVLMGDVLFIEYHTDTPAIADLLALDTGVEIDNQGVVSAWNTGVYTYSYTFIFGSEYRGWGQFVYNGNGTRAEQPIIESELKLDDALTDALNSPPDLTNIDQNNLADNAYDPTNSIFIMMLPIAQVDAWRGYDELSLLDETTMSSSRFGEDEYAPSGAVPSGTDGSQAIRAINKLTTLSYSGYSIGGGVPVGGFGASGSYSETDQDIRILTDFSDMNGDRYPDIIGQSQVQYTDMLGALESGAKNNGLGHPSTSQSENQGVTLGGNFSMGSSGAANNQTTKTFKEAFVEANTSMPGAGISGTSGKTKDHANVSWRDINADGLPDRVYENGTAQINLGYAFAAPENWGFAQIKQGESEAEGGGLGINIGASSIKVGISKNSSETHQLHTLYDVNGDGLLDEAKFTGSDIQVRINKGGSFAGWTNWTGANELQVSSSESTSINGSFTVCIPLVPPILVMKICMNAGAYSSDGESQENYSINDVNGDGYPDVLQSGAETDLRVKKSTIGRTNMLKSVQRPLGASFTVDYHREGNTFDMPQNRWVLSNVITNDGFAGDGADTMKQRFVYSNGYHDRRERDFYGFANVTTLELDTTNGDALYRYVSTDYINDNYYEKGLARYSVMKEGSGNTYTETVNSYQTEDVFSGVILDVAGKENDFTSAFPQLVTTETFFYEGTDTAEKQTRIDYQYDDYGNVVVQTDHGDVGTSDDWTATVVYHEIVSDWIVSAPRSIALRDAAGNELRQREADINAQGSVEQVRVYADATTALKTDITYDIYGNLETITRPENYKGERYVLSYVMDDAVQTYVASVTDSFGYASSSTYDYRFGTVLSNTDTNAQKIHFTLDAKGRIETVAAPYEIENGVTTIDFAYFPDATVPYATTAHFDEGKSDTIDTVTFVDGLMRVIQTKKDIEIDNGQTGQGTPMMVASGRVHFDAFGRDIAQWYPVEEAVGTPGTFNSQYDTVNPTRKSYDVLNRVLVITLPDGNTLTNAYGFGSDRSGAMQFEHQSIDANGNESETYKDVRGRITTVAQHNPIGGHANILTSYQYSAVNELLSVTDDLNNVTRVIYDLAGRRTHIDSPDMGLTESVYDNASNVVQKITANLSAQSMAINYAYDFERLAGITYPINAVNNVNYYYGEPGAADNTAGRLSRVSDASGTEYYKYGALGEIINTKRTVTTLTGSAPKTYQTSYRYDSWNRLRELTYPDGELLVHEYDSGGSMKAMSSTKGEYTYAPLKALTYDKFGQRVYMQFGNDTVMTYSYEAERRRLDALTATNSNRTFQDNSYQYDAMSNILGVSNAASVPLDSNLFGGETSQSFAYDNLHQLISASGDWTSRQGHQERYSLSMSYDSIHNITAKNQLHERLPLDGTGWNALQGTSYDWQYDYAGSAQPHAASNIGNRTFSYDANGNQTGWTNDDNGTRRDIVWDEENRIRTVTDNGHTSTYIYDAGGERVIKSTSQGETRYINAYLVVRAGKVATKHYYAGSQRIHTRVMENESSTLVTGTDSTSNTSTETGTTESGTDTTTDGTTTDTTTEALPQEVLDAQAAVEAAQAAYDQSLEAFKAAKGRDKKAAHNALKVSQSNLEAAEAALYQAMVDAGLDPGGNGNGGGGSGGGSGGGGNGSINFEAKQFYYHGDHLGSSSYITDIDGEVYEHLEYFPFGETWVHEKSNTQLTPYYFSGKELDEATGLYYFGARYYDPRTSVWQSPDPILGAYLGVDPERLPGMGGVYTPQNLALYTYTHNRPTVFIDPNGEAIAEATLAWIATDTAVPDPSDVAWPKWAAYAVAGSIAGVAIWMRSDSTEQSTTQDRATATATTTESTNGMTLYRGVSAGHPDYPNAVNGMAIPSGLEGGHDDPDRHNAGDNDSIFTSWTMSRAVADYHASKDGSGGVVLSREFAPGETVPSPDNFAELEVLVPGVVTGARVEEPLGSGSPSAY</sequence>
<feature type="compositionally biased region" description="Low complexity" evidence="4">
    <location>
        <begin position="3605"/>
        <end position="3635"/>
    </location>
</feature>
<comment type="caution">
    <text evidence="7">The sequence shown here is derived from an EMBL/GenBank/DDBJ whole genome shotgun (WGS) entry which is preliminary data.</text>
</comment>
<dbReference type="PANTHER" id="PTHR32305:SF15">
    <property type="entry name" value="PROTEIN RHSA-RELATED"/>
    <property type="match status" value="1"/>
</dbReference>
<evidence type="ECO:0000313" key="7">
    <source>
        <dbReference type="EMBL" id="MDD1793329.1"/>
    </source>
</evidence>
<keyword evidence="3" id="KW-0843">Virulence</keyword>
<proteinExistence type="predicted"/>
<dbReference type="InterPro" id="IPR028994">
    <property type="entry name" value="Integrin_alpha_N"/>
</dbReference>
<evidence type="ECO:0000313" key="8">
    <source>
        <dbReference type="Proteomes" id="UP001149400"/>
    </source>
</evidence>
<dbReference type="RefSeq" id="WP_274164196.1">
    <property type="nucleotide sequence ID" value="NZ_JAJUBC010000009.1"/>
</dbReference>
<evidence type="ECO:0000256" key="3">
    <source>
        <dbReference type="ARBA" id="ARBA00023026"/>
    </source>
</evidence>